<sequence length="182" mass="18731">MDVREAQREVRSVYLGGAPGQAVSGALWLASAALASAGAPRRAMAVLVIGGFFIYPVTMLLLKLLGRRASLARGNPLGALAMQVAFTVPAGLPLVWAATVHRAEWFYPSFMILVGAHYLPFVFLYGMRHFAVLAGLLVAGGVFLLAAPGAPLATGGWATGAVLVAFAALGGALARSEARAGA</sequence>
<organism evidence="2">
    <name type="scientific">Eiseniibacteriota bacterium</name>
    <dbReference type="NCBI Taxonomy" id="2212470"/>
    <lineage>
        <taxon>Bacteria</taxon>
        <taxon>Candidatus Eiseniibacteriota</taxon>
    </lineage>
</organism>
<keyword evidence="1" id="KW-1133">Transmembrane helix</keyword>
<feature type="transmembrane region" description="Helical" evidence="1">
    <location>
        <begin position="12"/>
        <end position="37"/>
    </location>
</feature>
<dbReference type="InterPro" id="IPR053824">
    <property type="entry name" value="DUF7010"/>
</dbReference>
<feature type="transmembrane region" description="Helical" evidence="1">
    <location>
        <begin position="130"/>
        <end position="150"/>
    </location>
</feature>
<feature type="transmembrane region" description="Helical" evidence="1">
    <location>
        <begin position="156"/>
        <end position="174"/>
    </location>
</feature>
<reference evidence="2" key="1">
    <citation type="journal article" date="2020" name="mSystems">
        <title>Genome- and Community-Level Interaction Insights into Carbon Utilization and Element Cycling Functions of Hydrothermarchaeota in Hydrothermal Sediment.</title>
        <authorList>
            <person name="Zhou Z."/>
            <person name="Liu Y."/>
            <person name="Xu W."/>
            <person name="Pan J."/>
            <person name="Luo Z.H."/>
            <person name="Li M."/>
        </authorList>
    </citation>
    <scope>NUCLEOTIDE SEQUENCE [LARGE SCALE GENOMIC DNA]</scope>
    <source>
        <strain evidence="2">SpSt-381</strain>
    </source>
</reference>
<dbReference type="EMBL" id="DSQF01000025">
    <property type="protein sequence ID" value="HGZ44190.1"/>
    <property type="molecule type" value="Genomic_DNA"/>
</dbReference>
<dbReference type="Pfam" id="PF22765">
    <property type="entry name" value="DUF7010"/>
    <property type="match status" value="1"/>
</dbReference>
<gene>
    <name evidence="2" type="ORF">ENR23_12390</name>
</gene>
<name>A0A832MLV5_UNCEI</name>
<feature type="transmembrane region" description="Helical" evidence="1">
    <location>
        <begin position="105"/>
        <end position="123"/>
    </location>
</feature>
<comment type="caution">
    <text evidence="2">The sequence shown here is derived from an EMBL/GenBank/DDBJ whole genome shotgun (WGS) entry which is preliminary data.</text>
</comment>
<accession>A0A832MLV5</accession>
<evidence type="ECO:0000256" key="1">
    <source>
        <dbReference type="SAM" id="Phobius"/>
    </source>
</evidence>
<feature type="transmembrane region" description="Helical" evidence="1">
    <location>
        <begin position="43"/>
        <end position="65"/>
    </location>
</feature>
<feature type="transmembrane region" description="Helical" evidence="1">
    <location>
        <begin position="77"/>
        <end position="99"/>
    </location>
</feature>
<evidence type="ECO:0000313" key="2">
    <source>
        <dbReference type="EMBL" id="HGZ44190.1"/>
    </source>
</evidence>
<proteinExistence type="predicted"/>
<protein>
    <submittedName>
        <fullName evidence="2">Uncharacterized protein</fullName>
    </submittedName>
</protein>
<keyword evidence="1" id="KW-0812">Transmembrane</keyword>
<keyword evidence="1" id="KW-0472">Membrane</keyword>
<dbReference type="AlphaFoldDB" id="A0A832MLV5"/>